<feature type="domain" description="Reverse transcriptase" evidence="1">
    <location>
        <begin position="69"/>
        <end position="366"/>
    </location>
</feature>
<dbReference type="GO" id="GO:0006397">
    <property type="term" value="P:mRNA processing"/>
    <property type="evidence" value="ECO:0007669"/>
    <property type="project" value="InterPro"/>
</dbReference>
<dbReference type="InterPro" id="IPR043502">
    <property type="entry name" value="DNA/RNA_pol_sf"/>
</dbReference>
<dbReference type="PANTHER" id="PTHR34047">
    <property type="entry name" value="NUCLEAR INTRON MATURASE 1, MITOCHONDRIAL-RELATED"/>
    <property type="match status" value="1"/>
</dbReference>
<dbReference type="Pfam" id="PF21368">
    <property type="entry name" value="AI2M-like_HNH"/>
    <property type="match status" value="1"/>
</dbReference>
<dbReference type="CDD" id="cd01651">
    <property type="entry name" value="RT_G2_intron"/>
    <property type="match status" value="1"/>
</dbReference>
<name>A0A1Y5YW02_9BACI</name>
<reference evidence="3" key="1">
    <citation type="submission" date="2017-04" db="EMBL/GenBank/DDBJ databases">
        <authorList>
            <person name="Criscuolo A."/>
        </authorList>
    </citation>
    <scope>NUCLEOTIDE SEQUENCE [LARGE SCALE GENOMIC DNA]</scope>
</reference>
<dbReference type="SUPFAM" id="SSF56672">
    <property type="entry name" value="DNA/RNA polymerases"/>
    <property type="match status" value="1"/>
</dbReference>
<accession>A0A1Y5YW02</accession>
<evidence type="ECO:0000259" key="1">
    <source>
        <dbReference type="PROSITE" id="PS50878"/>
    </source>
</evidence>
<dbReference type="PROSITE" id="PS50878">
    <property type="entry name" value="RT_POL"/>
    <property type="match status" value="1"/>
</dbReference>
<organism evidence="2 3">
    <name type="scientific">Bacillus mobilis</name>
    <dbReference type="NCBI Taxonomy" id="2026190"/>
    <lineage>
        <taxon>Bacteria</taxon>
        <taxon>Bacillati</taxon>
        <taxon>Bacillota</taxon>
        <taxon>Bacilli</taxon>
        <taxon>Bacillales</taxon>
        <taxon>Bacillaceae</taxon>
        <taxon>Bacillus</taxon>
        <taxon>Bacillus cereus group</taxon>
    </lineage>
</organism>
<dbReference type="InterPro" id="IPR051083">
    <property type="entry name" value="GrpII_Intron_Splice-Mob/Def"/>
</dbReference>
<dbReference type="EMBL" id="FWZD01000016">
    <property type="protein sequence ID" value="SMD65416.1"/>
    <property type="molecule type" value="Genomic_DNA"/>
</dbReference>
<proteinExistence type="predicted"/>
<sequence>MRNPDDVLGSLVTKSNNKNYKYNRLYRNLYNPAFYLKAYTNISSNEGNMTKGTDGKNIDGFSLEKINTLIESLKDESYQPYPSKRVFIPKKNGSKRPLGIPTFKDKLLQEVTRMVLEAIYEKSFKESSHGFRPKRSCHTALYKVRKTFTGVKWFVEGDISGFFDNIDHHTLIALLRRRITDEKFIRLIWKFLRAGYLEEWKYQSSYSGTPQGGIISPLLSNIYLTELDKFMEEYQTEFSKGDKRKTTKSYKRQEYLTYKHRKQLKENWGQLTEQEKKQGIIKYKSLKKELLKTPCGDPMDDSYKRIQYVRYADDFLVGIIGNKADAVKVKEDLTNFLRDKLKLELSQEKTLLTHSSNKARFLGYDISVSRKLDTKRDKNGFLTRHQIMRCKLYLPSEKWIEKLKHYGALRIMADGKWRIQHRTYLLNNDELEILNAYNMEIRGLYNYYSLAENVCTLQSFHFFMKYSFAKTLAAKHKISVAKVMTKYQIKGDLAIQYQTKSEKRISYFYNDGFRRKDKVMNIVQDTLTNSQFWWRNSLIKRLSANECEWCGKNDVPLEMHHVKKLKDLEGKKLWEKKMIARKRKTLALCTRCHQNLHSGKLDG</sequence>
<dbReference type="PANTHER" id="PTHR34047:SF8">
    <property type="entry name" value="PROTEIN YKFC"/>
    <property type="match status" value="1"/>
</dbReference>
<dbReference type="Pfam" id="PF01348">
    <property type="entry name" value="Intron_maturas2"/>
    <property type="match status" value="1"/>
</dbReference>
<dbReference type="AlphaFoldDB" id="A0A1Y5YW02"/>
<protein>
    <submittedName>
        <fullName evidence="2">Group II intron-encoded protein LtrA</fullName>
    </submittedName>
</protein>
<dbReference type="InterPro" id="IPR000477">
    <property type="entry name" value="RT_dom"/>
</dbReference>
<evidence type="ECO:0000313" key="2">
    <source>
        <dbReference type="EMBL" id="SMD65416.1"/>
    </source>
</evidence>
<dbReference type="Pfam" id="PF00078">
    <property type="entry name" value="RVT_1"/>
    <property type="match status" value="2"/>
</dbReference>
<dbReference type="InterPro" id="IPR024937">
    <property type="entry name" value="Domain_X"/>
</dbReference>
<dbReference type="RefSeq" id="WP_088027115.1">
    <property type="nucleotide sequence ID" value="NZ_FWZD01000016.1"/>
</dbReference>
<evidence type="ECO:0000313" key="3">
    <source>
        <dbReference type="Proteomes" id="UP000194439"/>
    </source>
</evidence>
<dbReference type="InterPro" id="IPR049030">
    <property type="entry name" value="AI2M-like_HNH"/>
</dbReference>
<gene>
    <name evidence="2" type="primary">ltrA_1</name>
    <name evidence="2" type="ORF">BACERE00185_00046</name>
</gene>
<dbReference type="Proteomes" id="UP000194439">
    <property type="component" value="Unassembled WGS sequence"/>
</dbReference>